<feature type="compositionally biased region" description="Low complexity" evidence="1">
    <location>
        <begin position="1"/>
        <end position="13"/>
    </location>
</feature>
<proteinExistence type="predicted"/>
<dbReference type="EMBL" id="BGPR01280377">
    <property type="protein sequence ID" value="GBN22166.1"/>
    <property type="molecule type" value="Genomic_DNA"/>
</dbReference>
<keyword evidence="3" id="KW-1185">Reference proteome</keyword>
<sequence>PPTAAPPSLAAATGRGEVTGGDTSDWRNSSRGRGKEEN</sequence>
<evidence type="ECO:0000256" key="1">
    <source>
        <dbReference type="SAM" id="MobiDB-lite"/>
    </source>
</evidence>
<dbReference type="AlphaFoldDB" id="A0A4Y2M8X0"/>
<comment type="caution">
    <text evidence="2">The sequence shown here is derived from an EMBL/GenBank/DDBJ whole genome shotgun (WGS) entry which is preliminary data.</text>
</comment>
<evidence type="ECO:0000313" key="3">
    <source>
        <dbReference type="Proteomes" id="UP000499080"/>
    </source>
</evidence>
<feature type="non-terminal residue" evidence="2">
    <location>
        <position position="1"/>
    </location>
</feature>
<dbReference type="Proteomes" id="UP000499080">
    <property type="component" value="Unassembled WGS sequence"/>
</dbReference>
<evidence type="ECO:0000313" key="2">
    <source>
        <dbReference type="EMBL" id="GBN22166.1"/>
    </source>
</evidence>
<feature type="region of interest" description="Disordered" evidence="1">
    <location>
        <begin position="1"/>
        <end position="38"/>
    </location>
</feature>
<protein>
    <submittedName>
        <fullName evidence="2">Uncharacterized protein</fullName>
    </submittedName>
</protein>
<accession>A0A4Y2M8X0</accession>
<name>A0A4Y2M8X0_ARAVE</name>
<organism evidence="2 3">
    <name type="scientific">Araneus ventricosus</name>
    <name type="common">Orbweaver spider</name>
    <name type="synonym">Epeira ventricosa</name>
    <dbReference type="NCBI Taxonomy" id="182803"/>
    <lineage>
        <taxon>Eukaryota</taxon>
        <taxon>Metazoa</taxon>
        <taxon>Ecdysozoa</taxon>
        <taxon>Arthropoda</taxon>
        <taxon>Chelicerata</taxon>
        <taxon>Arachnida</taxon>
        <taxon>Araneae</taxon>
        <taxon>Araneomorphae</taxon>
        <taxon>Entelegynae</taxon>
        <taxon>Araneoidea</taxon>
        <taxon>Araneidae</taxon>
        <taxon>Araneus</taxon>
    </lineage>
</organism>
<gene>
    <name evidence="2" type="ORF">AVEN_188222_1</name>
</gene>
<reference evidence="2 3" key="1">
    <citation type="journal article" date="2019" name="Sci. Rep.">
        <title>Orb-weaving spider Araneus ventricosus genome elucidates the spidroin gene catalogue.</title>
        <authorList>
            <person name="Kono N."/>
            <person name="Nakamura H."/>
            <person name="Ohtoshi R."/>
            <person name="Moran D.A.P."/>
            <person name="Shinohara A."/>
            <person name="Yoshida Y."/>
            <person name="Fujiwara M."/>
            <person name="Mori M."/>
            <person name="Tomita M."/>
            <person name="Arakawa K."/>
        </authorList>
    </citation>
    <scope>NUCLEOTIDE SEQUENCE [LARGE SCALE GENOMIC DNA]</scope>
</reference>